<keyword evidence="6 8" id="KW-0106">Calcium</keyword>
<dbReference type="AlphaFoldDB" id="A0A8X8ZY45"/>
<sequence>MALPTEELGSGRIAVSWQRRTVAARRRRPSVTEAARAGRRSGGGRFWNEGDELGVLRCVPNWETNRKVLADCGIGFGRDSEFSLVTTEDDDPQYPTQGMLRHGVVQSEPLWIIFERDMSNTLKEELMMNSYKTIDGRGVNVEISNGIFGGDGISIFVTHDVWIDHCTLSHCHDGLIDVVSGSTAITVSNNYKFEHNEVMLMGHSDEYVADENMQVTIAFNYFGQGLVQRMPRHGYFHVVNNVYTGWEMYAMLIRRSIAKAMSSSQQMMIIGRMQVTKREIAAEDEEWKSWNWRSDGDLLLNGARFIASGNATAATYAKASSMVARPASLLPSIIPAAGVVNCRIGQPC</sequence>
<comment type="pathway">
    <text evidence="2 8">Glycan metabolism; pectin degradation; 2-dehydro-3-deoxy-D-gluconate from pectin: step 2/5.</text>
</comment>
<dbReference type="GO" id="GO:0046872">
    <property type="term" value="F:metal ion binding"/>
    <property type="evidence" value="ECO:0007669"/>
    <property type="project" value="UniProtKB-KW"/>
</dbReference>
<proteinExistence type="inferred from homology"/>
<reference evidence="10" key="1">
    <citation type="submission" date="2018-01" db="EMBL/GenBank/DDBJ databases">
        <authorList>
            <person name="Mao J.F."/>
        </authorList>
    </citation>
    <scope>NUCLEOTIDE SEQUENCE</scope>
    <source>
        <strain evidence="10">Huo1</strain>
        <tissue evidence="10">Leaf</tissue>
    </source>
</reference>
<dbReference type="SMART" id="SM00656">
    <property type="entry name" value="Amb_all"/>
    <property type="match status" value="1"/>
</dbReference>
<protein>
    <recommendedName>
        <fullName evidence="3 8">Pectate lyase</fullName>
        <ecNumber evidence="3 8">4.2.2.2</ecNumber>
    </recommendedName>
</protein>
<evidence type="ECO:0000313" key="10">
    <source>
        <dbReference type="EMBL" id="KAG6420851.1"/>
    </source>
</evidence>
<comment type="catalytic activity">
    <reaction evidence="1 8">
        <text>Eliminative cleavage of (1-&gt;4)-alpha-D-galacturonan to give oligosaccharides with 4-deoxy-alpha-D-galact-4-enuronosyl groups at their non-reducing ends.</text>
        <dbReference type="EC" id="4.2.2.2"/>
    </reaction>
</comment>
<dbReference type="EC" id="4.2.2.2" evidence="3 8"/>
<comment type="caution">
    <text evidence="10">The sequence shown here is derived from an EMBL/GenBank/DDBJ whole genome shotgun (WGS) entry which is preliminary data.</text>
</comment>
<dbReference type="InterPro" id="IPR002022">
    <property type="entry name" value="Pec_lyase"/>
</dbReference>
<gene>
    <name evidence="10" type="ORF">SASPL_117393</name>
</gene>
<evidence type="ECO:0000256" key="7">
    <source>
        <dbReference type="ARBA" id="ARBA00023239"/>
    </source>
</evidence>
<evidence type="ECO:0000256" key="5">
    <source>
        <dbReference type="ARBA" id="ARBA00022729"/>
    </source>
</evidence>
<evidence type="ECO:0000313" key="11">
    <source>
        <dbReference type="Proteomes" id="UP000298416"/>
    </source>
</evidence>
<evidence type="ECO:0000256" key="1">
    <source>
        <dbReference type="ARBA" id="ARBA00000695"/>
    </source>
</evidence>
<dbReference type="SUPFAM" id="SSF51126">
    <property type="entry name" value="Pectin lyase-like"/>
    <property type="match status" value="1"/>
</dbReference>
<accession>A0A8X8ZY45</accession>
<evidence type="ECO:0000256" key="6">
    <source>
        <dbReference type="ARBA" id="ARBA00022837"/>
    </source>
</evidence>
<dbReference type="GO" id="GO:0030570">
    <property type="term" value="F:pectate lyase activity"/>
    <property type="evidence" value="ECO:0007669"/>
    <property type="project" value="UniProtKB-EC"/>
</dbReference>
<dbReference type="PANTHER" id="PTHR31683:SF18">
    <property type="entry name" value="PECTATE LYASE 21-RELATED"/>
    <property type="match status" value="1"/>
</dbReference>
<dbReference type="InterPro" id="IPR045032">
    <property type="entry name" value="PEL"/>
</dbReference>
<keyword evidence="4 8" id="KW-0479">Metal-binding</keyword>
<evidence type="ECO:0000256" key="2">
    <source>
        <dbReference type="ARBA" id="ARBA00005220"/>
    </source>
</evidence>
<comment type="cofactor">
    <cofactor evidence="8">
        <name>Ca(2+)</name>
        <dbReference type="ChEBI" id="CHEBI:29108"/>
    </cofactor>
    <text evidence="8">Binds 1 Ca(2+) ion. Required for its activity.</text>
</comment>
<dbReference type="Proteomes" id="UP000298416">
    <property type="component" value="Unassembled WGS sequence"/>
</dbReference>
<feature type="domain" description="Pectate lyase" evidence="9">
    <location>
        <begin position="117"/>
        <end position="262"/>
    </location>
</feature>
<evidence type="ECO:0000256" key="8">
    <source>
        <dbReference type="RuleBase" id="RU361123"/>
    </source>
</evidence>
<dbReference type="InterPro" id="IPR011050">
    <property type="entry name" value="Pectin_lyase_fold/virulence"/>
</dbReference>
<dbReference type="InterPro" id="IPR012334">
    <property type="entry name" value="Pectin_lyas_fold"/>
</dbReference>
<evidence type="ECO:0000259" key="9">
    <source>
        <dbReference type="SMART" id="SM00656"/>
    </source>
</evidence>
<reference evidence="10" key="2">
    <citation type="submission" date="2020-08" db="EMBL/GenBank/DDBJ databases">
        <title>Plant Genome Project.</title>
        <authorList>
            <person name="Zhang R.-G."/>
        </authorList>
    </citation>
    <scope>NUCLEOTIDE SEQUENCE</scope>
    <source>
        <strain evidence="10">Huo1</strain>
        <tissue evidence="10">Leaf</tissue>
    </source>
</reference>
<dbReference type="PANTHER" id="PTHR31683">
    <property type="entry name" value="PECTATE LYASE 18-RELATED"/>
    <property type="match status" value="1"/>
</dbReference>
<keyword evidence="11" id="KW-1185">Reference proteome</keyword>
<evidence type="ECO:0000256" key="3">
    <source>
        <dbReference type="ARBA" id="ARBA00012272"/>
    </source>
</evidence>
<evidence type="ECO:0000256" key="4">
    <source>
        <dbReference type="ARBA" id="ARBA00022723"/>
    </source>
</evidence>
<keyword evidence="7 8" id="KW-0456">Lyase</keyword>
<organism evidence="10">
    <name type="scientific">Salvia splendens</name>
    <name type="common">Scarlet sage</name>
    <dbReference type="NCBI Taxonomy" id="180675"/>
    <lineage>
        <taxon>Eukaryota</taxon>
        <taxon>Viridiplantae</taxon>
        <taxon>Streptophyta</taxon>
        <taxon>Embryophyta</taxon>
        <taxon>Tracheophyta</taxon>
        <taxon>Spermatophyta</taxon>
        <taxon>Magnoliopsida</taxon>
        <taxon>eudicotyledons</taxon>
        <taxon>Gunneridae</taxon>
        <taxon>Pentapetalae</taxon>
        <taxon>asterids</taxon>
        <taxon>lamiids</taxon>
        <taxon>Lamiales</taxon>
        <taxon>Lamiaceae</taxon>
        <taxon>Nepetoideae</taxon>
        <taxon>Mentheae</taxon>
        <taxon>Salviinae</taxon>
        <taxon>Salvia</taxon>
        <taxon>Salvia subgen. Calosphace</taxon>
        <taxon>core Calosphace</taxon>
    </lineage>
</organism>
<dbReference type="Pfam" id="PF00544">
    <property type="entry name" value="Pectate_lyase_4"/>
    <property type="match status" value="1"/>
</dbReference>
<dbReference type="PRINTS" id="PR00807">
    <property type="entry name" value="AMBALLERGEN"/>
</dbReference>
<dbReference type="InterPro" id="IPR018082">
    <property type="entry name" value="AmbAllergen"/>
</dbReference>
<dbReference type="EMBL" id="PNBA02000006">
    <property type="protein sequence ID" value="KAG6420851.1"/>
    <property type="molecule type" value="Genomic_DNA"/>
</dbReference>
<name>A0A8X8ZY45_SALSN</name>
<keyword evidence="5" id="KW-0732">Signal</keyword>
<comment type="similarity">
    <text evidence="8">Belongs to the polysaccharide lyase 1 family.</text>
</comment>
<dbReference type="Gene3D" id="2.160.20.10">
    <property type="entry name" value="Single-stranded right-handed beta-helix, Pectin lyase-like"/>
    <property type="match status" value="1"/>
</dbReference>